<proteinExistence type="predicted"/>
<dbReference type="PROSITE" id="PS51257">
    <property type="entry name" value="PROKAR_LIPOPROTEIN"/>
    <property type="match status" value="1"/>
</dbReference>
<reference evidence="2 3" key="1">
    <citation type="submission" date="2020-08" db="EMBL/GenBank/DDBJ databases">
        <title>Genome sequence of Sphingomonas lutea KCTC 23642T.</title>
        <authorList>
            <person name="Hyun D.-W."/>
            <person name="Bae J.-W."/>
        </authorList>
    </citation>
    <scope>NUCLEOTIDE SEQUENCE [LARGE SCALE GENOMIC DNA]</scope>
    <source>
        <strain evidence="2 3">KCTC 23642</strain>
    </source>
</reference>
<dbReference type="AlphaFoldDB" id="A0A7G9SH77"/>
<dbReference type="EMBL" id="CP060718">
    <property type="protein sequence ID" value="QNN67202.1"/>
    <property type="molecule type" value="Genomic_DNA"/>
</dbReference>
<keyword evidence="1" id="KW-0812">Transmembrane</keyword>
<evidence type="ECO:0000256" key="1">
    <source>
        <dbReference type="SAM" id="Phobius"/>
    </source>
</evidence>
<evidence type="ECO:0008006" key="4">
    <source>
        <dbReference type="Google" id="ProtNLM"/>
    </source>
</evidence>
<sequence>MDKSLMACAVAVGVLVQGCSSRPREFTPALAAAPVDQARFNADLAECRELLVAGKLDGNGRLGSAGAGAAAGAATMAGGAALATSAGLYTGAAIASATVVAIPFVAIAGAIGMAKAKRNKKERAIQQAMAGCLEQREYRVTGWDRAK</sequence>
<accession>A0A7G9SH77</accession>
<keyword evidence="1" id="KW-1133">Transmembrane helix</keyword>
<evidence type="ECO:0000313" key="3">
    <source>
        <dbReference type="Proteomes" id="UP000515971"/>
    </source>
</evidence>
<feature type="transmembrane region" description="Helical" evidence="1">
    <location>
        <begin position="92"/>
        <end position="114"/>
    </location>
</feature>
<keyword evidence="3" id="KW-1185">Reference proteome</keyword>
<dbReference type="KEGG" id="slut:H9L13_11375"/>
<gene>
    <name evidence="2" type="ORF">H9L13_11375</name>
</gene>
<dbReference type="RefSeq" id="WP_187537794.1">
    <property type="nucleotide sequence ID" value="NZ_BAABJT010000001.1"/>
</dbReference>
<organism evidence="2 3">
    <name type="scientific">Sphingomonas lutea</name>
    <dbReference type="NCBI Taxonomy" id="1045317"/>
    <lineage>
        <taxon>Bacteria</taxon>
        <taxon>Pseudomonadati</taxon>
        <taxon>Pseudomonadota</taxon>
        <taxon>Alphaproteobacteria</taxon>
        <taxon>Sphingomonadales</taxon>
        <taxon>Sphingomonadaceae</taxon>
        <taxon>Sphingomonas</taxon>
    </lineage>
</organism>
<keyword evidence="1" id="KW-0472">Membrane</keyword>
<protein>
    <recommendedName>
        <fullName evidence="4">Glycine zipper family protein</fullName>
    </recommendedName>
</protein>
<evidence type="ECO:0000313" key="2">
    <source>
        <dbReference type="EMBL" id="QNN67202.1"/>
    </source>
</evidence>
<name>A0A7G9SH77_9SPHN</name>
<dbReference type="Proteomes" id="UP000515971">
    <property type="component" value="Chromosome"/>
</dbReference>